<dbReference type="KEGG" id="prh:LT40_12735"/>
<name>A0A089YUV6_9PSED</name>
<proteinExistence type="predicted"/>
<dbReference type="RefSeq" id="WP_043190582.1">
    <property type="nucleotide sequence ID" value="NZ_CP009533.1"/>
</dbReference>
<dbReference type="InterPro" id="IPR022016">
    <property type="entry name" value="DUF3597"/>
</dbReference>
<accession>A0A089YUV6</accession>
<dbReference type="EMBL" id="CP009533">
    <property type="protein sequence ID" value="AIS18202.1"/>
    <property type="molecule type" value="Genomic_DNA"/>
</dbReference>
<dbReference type="STRING" id="216142.LT40_12735"/>
<evidence type="ECO:0000313" key="3">
    <source>
        <dbReference type="EMBL" id="AIS18202.1"/>
    </source>
</evidence>
<sequence>MSFFSSILEKLGIGKHAVPDADASTTTPVAPAPGASPTTTVTNQPSAAPITQVDVAQKLDALAASHGETLNWRTSIVDLLKLLGLDSSLTSRKELAEELHYTGSTDDSAAMNTWLHSAVLKKLAENGGTVPAELLN</sequence>
<feature type="domain" description="DUF3597" evidence="2">
    <location>
        <begin position="4"/>
        <end position="131"/>
    </location>
</feature>
<dbReference type="Proteomes" id="UP000029499">
    <property type="component" value="Chromosome"/>
</dbReference>
<dbReference type="SUPFAM" id="SSF158634">
    <property type="entry name" value="RPA2825-like"/>
    <property type="match status" value="1"/>
</dbReference>
<dbReference type="HOGENOM" id="CLU_114097_1_0_6"/>
<organism evidence="3 4">
    <name type="scientific">Pseudomonas rhizosphaerae</name>
    <dbReference type="NCBI Taxonomy" id="216142"/>
    <lineage>
        <taxon>Bacteria</taxon>
        <taxon>Pseudomonadati</taxon>
        <taxon>Pseudomonadota</taxon>
        <taxon>Gammaproteobacteria</taxon>
        <taxon>Pseudomonadales</taxon>
        <taxon>Pseudomonadaceae</taxon>
        <taxon>Pseudomonas</taxon>
    </lineage>
</organism>
<dbReference type="OrthoDB" id="5524840at2"/>
<reference evidence="3 4" key="1">
    <citation type="journal article" date="2015" name="J. Biotechnol.">
        <title>Complete genome sequence of Pseudomonas rhizosphaerae IH5T (=DSM 16299T), a phosphate-solubilizing rhizobacterium for bacterial biofertilizer.</title>
        <authorList>
            <person name="Kwak Y."/>
            <person name="Jung B.K."/>
            <person name="Shin J.H."/>
        </authorList>
    </citation>
    <scope>NUCLEOTIDE SEQUENCE [LARGE SCALE GENOMIC DNA]</scope>
    <source>
        <strain evidence="3">DSM 16299</strain>
    </source>
</reference>
<evidence type="ECO:0000259" key="2">
    <source>
        <dbReference type="Pfam" id="PF12200"/>
    </source>
</evidence>
<evidence type="ECO:0000256" key="1">
    <source>
        <dbReference type="SAM" id="MobiDB-lite"/>
    </source>
</evidence>
<protein>
    <recommendedName>
        <fullName evidence="2">DUF3597 domain-containing protein</fullName>
    </recommendedName>
</protein>
<keyword evidence="4" id="KW-1185">Reference proteome</keyword>
<feature type="compositionally biased region" description="Polar residues" evidence="1">
    <location>
        <begin position="36"/>
        <end position="45"/>
    </location>
</feature>
<gene>
    <name evidence="3" type="ORF">LT40_12735</name>
</gene>
<dbReference type="eggNOG" id="ENOG5032RKY">
    <property type="taxonomic scope" value="Bacteria"/>
</dbReference>
<evidence type="ECO:0000313" key="4">
    <source>
        <dbReference type="Proteomes" id="UP000029499"/>
    </source>
</evidence>
<dbReference type="AlphaFoldDB" id="A0A089YUV6"/>
<feature type="region of interest" description="Disordered" evidence="1">
    <location>
        <begin position="19"/>
        <end position="45"/>
    </location>
</feature>
<dbReference type="Pfam" id="PF12200">
    <property type="entry name" value="DUF3597"/>
    <property type="match status" value="1"/>
</dbReference>